<gene>
    <name evidence="3" type="ORF">RM530_17560</name>
</gene>
<dbReference type="PANTHER" id="PTHR42709">
    <property type="entry name" value="ALKALINE PHOSPHATASE LIKE PROTEIN"/>
    <property type="match status" value="1"/>
</dbReference>
<feature type="transmembrane region" description="Helical" evidence="1">
    <location>
        <begin position="146"/>
        <end position="172"/>
    </location>
</feature>
<keyword evidence="4" id="KW-1185">Reference proteome</keyword>
<dbReference type="InterPro" id="IPR032816">
    <property type="entry name" value="VTT_dom"/>
</dbReference>
<dbReference type="EMBL" id="JAVRIC010000038">
    <property type="protein sequence ID" value="MDT0499153.1"/>
    <property type="molecule type" value="Genomic_DNA"/>
</dbReference>
<feature type="domain" description="VTT" evidence="2">
    <location>
        <begin position="66"/>
        <end position="170"/>
    </location>
</feature>
<sequence length="207" mass="22573">MEPGQVAEDRKSVGGIFSRLYDWMLRASRHRHARWYLALVSFAESSFFPIPPDVMLAPMTLAQPKRAWSLAGLTTLASTVGGMFGYLIGYFLIGALQPVIDRLGYRHGYDTVVGWFAEYGFWAMLLAGFTPIPYKLFTIAAGANGMAFLPFVAGSTIGRGGRFFLVAALVRLAGPTIENRLVHYIDLIGWSVLGLIAAGGVLYGVMA</sequence>
<feature type="transmembrane region" description="Helical" evidence="1">
    <location>
        <begin position="33"/>
        <end position="50"/>
    </location>
</feature>
<keyword evidence="1" id="KW-0472">Membrane</keyword>
<keyword evidence="1" id="KW-1133">Transmembrane helix</keyword>
<reference evidence="3 4" key="1">
    <citation type="submission" date="2023-09" db="EMBL/GenBank/DDBJ databases">
        <authorList>
            <person name="Rey-Velasco X."/>
        </authorList>
    </citation>
    <scope>NUCLEOTIDE SEQUENCE [LARGE SCALE GENOMIC DNA]</scope>
    <source>
        <strain evidence="3 4">W345</strain>
    </source>
</reference>
<feature type="transmembrane region" description="Helical" evidence="1">
    <location>
        <begin position="70"/>
        <end position="93"/>
    </location>
</feature>
<name>A0ABU2WNL7_9GAMM</name>
<evidence type="ECO:0000256" key="1">
    <source>
        <dbReference type="SAM" id="Phobius"/>
    </source>
</evidence>
<keyword evidence="1" id="KW-0812">Transmembrane</keyword>
<proteinExistence type="predicted"/>
<feature type="transmembrane region" description="Helical" evidence="1">
    <location>
        <begin position="113"/>
        <end position="134"/>
    </location>
</feature>
<evidence type="ECO:0000259" key="2">
    <source>
        <dbReference type="Pfam" id="PF09335"/>
    </source>
</evidence>
<dbReference type="RefSeq" id="WP_311366563.1">
    <property type="nucleotide sequence ID" value="NZ_JAVRIC010000038.1"/>
</dbReference>
<evidence type="ECO:0000313" key="4">
    <source>
        <dbReference type="Proteomes" id="UP001254608"/>
    </source>
</evidence>
<dbReference type="InterPro" id="IPR051311">
    <property type="entry name" value="DedA_domain"/>
</dbReference>
<evidence type="ECO:0000313" key="3">
    <source>
        <dbReference type="EMBL" id="MDT0499153.1"/>
    </source>
</evidence>
<dbReference type="Pfam" id="PF09335">
    <property type="entry name" value="VTT_dom"/>
    <property type="match status" value="1"/>
</dbReference>
<comment type="caution">
    <text evidence="3">The sequence shown here is derived from an EMBL/GenBank/DDBJ whole genome shotgun (WGS) entry which is preliminary data.</text>
</comment>
<organism evidence="3 4">
    <name type="scientific">Banduia mediterranea</name>
    <dbReference type="NCBI Taxonomy" id="3075609"/>
    <lineage>
        <taxon>Bacteria</taxon>
        <taxon>Pseudomonadati</taxon>
        <taxon>Pseudomonadota</taxon>
        <taxon>Gammaproteobacteria</taxon>
        <taxon>Nevskiales</taxon>
        <taxon>Algiphilaceae</taxon>
        <taxon>Banduia</taxon>
    </lineage>
</organism>
<dbReference type="PANTHER" id="PTHR42709:SF11">
    <property type="entry name" value="DEDA FAMILY PROTEIN"/>
    <property type="match status" value="1"/>
</dbReference>
<feature type="transmembrane region" description="Helical" evidence="1">
    <location>
        <begin position="184"/>
        <end position="206"/>
    </location>
</feature>
<dbReference type="Proteomes" id="UP001254608">
    <property type="component" value="Unassembled WGS sequence"/>
</dbReference>
<protein>
    <submittedName>
        <fullName evidence="3">YqaA family protein</fullName>
    </submittedName>
</protein>
<accession>A0ABU2WNL7</accession>